<dbReference type="EMBL" id="QLII01000001">
    <property type="protein sequence ID" value="RAI73382.1"/>
    <property type="molecule type" value="Genomic_DNA"/>
</dbReference>
<protein>
    <submittedName>
        <fullName evidence="2">Uncharacterized protein</fullName>
    </submittedName>
</protein>
<dbReference type="InterPro" id="IPR036770">
    <property type="entry name" value="Ankyrin_rpt-contain_sf"/>
</dbReference>
<comment type="caution">
    <text evidence="2">The sequence shown here is derived from an EMBL/GenBank/DDBJ whole genome shotgun (WGS) entry which is preliminary data.</text>
</comment>
<evidence type="ECO:0000256" key="1">
    <source>
        <dbReference type="PROSITE-ProRule" id="PRU00023"/>
    </source>
</evidence>
<organism evidence="2 3">
    <name type="scientific">Spirosoma telluris</name>
    <dbReference type="NCBI Taxonomy" id="2183553"/>
    <lineage>
        <taxon>Bacteria</taxon>
        <taxon>Pseudomonadati</taxon>
        <taxon>Bacteroidota</taxon>
        <taxon>Cytophagia</taxon>
        <taxon>Cytophagales</taxon>
        <taxon>Cytophagaceae</taxon>
        <taxon>Spirosoma</taxon>
    </lineage>
</organism>
<dbReference type="InterPro" id="IPR002110">
    <property type="entry name" value="Ankyrin_rpt"/>
</dbReference>
<sequence>MKELLKEPIPQLNESGSDHITLLDFAALKGVYSDDAHWVISCLSLLLAKGATIETPDPHHIPTHALVSRNSSAALMDWFLKNGANPNARGLLQLPTPILFMVMDYDFERREKISLLLAHGADPNSMYPPTASSWLAGHSALLAATRLELWDVCKLLLEKGADVTIEGPQHQRFPDMIKRSAEIYAELNNTPEPFTALLKTMNSGAVN</sequence>
<keyword evidence="1" id="KW-0040">ANK repeat</keyword>
<dbReference type="OrthoDB" id="931273at2"/>
<dbReference type="AlphaFoldDB" id="A0A327NE43"/>
<dbReference type="Gene3D" id="1.25.40.20">
    <property type="entry name" value="Ankyrin repeat-containing domain"/>
    <property type="match status" value="1"/>
</dbReference>
<dbReference type="SUPFAM" id="SSF48403">
    <property type="entry name" value="Ankyrin repeat"/>
    <property type="match status" value="1"/>
</dbReference>
<gene>
    <name evidence="2" type="ORF">HMF3257_01130</name>
</gene>
<dbReference type="RefSeq" id="WP_111340262.1">
    <property type="nucleotide sequence ID" value="NZ_QLII01000001.1"/>
</dbReference>
<accession>A0A327NE43</accession>
<proteinExistence type="predicted"/>
<evidence type="ECO:0000313" key="3">
    <source>
        <dbReference type="Proteomes" id="UP000249016"/>
    </source>
</evidence>
<dbReference type="Pfam" id="PF00023">
    <property type="entry name" value="Ank"/>
    <property type="match status" value="1"/>
</dbReference>
<name>A0A327NE43_9BACT</name>
<keyword evidence="3" id="KW-1185">Reference proteome</keyword>
<evidence type="ECO:0000313" key="2">
    <source>
        <dbReference type="EMBL" id="RAI73382.1"/>
    </source>
</evidence>
<dbReference type="Proteomes" id="UP000249016">
    <property type="component" value="Unassembled WGS sequence"/>
</dbReference>
<reference evidence="2 3" key="1">
    <citation type="submission" date="2018-06" db="EMBL/GenBank/DDBJ databases">
        <title>Spirosoma sp. HMF3257 Genome sequencing and assembly.</title>
        <authorList>
            <person name="Kang H."/>
            <person name="Cha I."/>
            <person name="Kim H."/>
            <person name="Kang J."/>
            <person name="Joh K."/>
        </authorList>
    </citation>
    <scope>NUCLEOTIDE SEQUENCE [LARGE SCALE GENOMIC DNA]</scope>
    <source>
        <strain evidence="2 3">HMF3257</strain>
    </source>
</reference>
<feature type="repeat" description="ANK" evidence="1">
    <location>
        <begin position="136"/>
        <end position="168"/>
    </location>
</feature>
<dbReference type="PROSITE" id="PS50088">
    <property type="entry name" value="ANK_REPEAT"/>
    <property type="match status" value="1"/>
</dbReference>